<reference evidence="18 19" key="1">
    <citation type="submission" date="2015-10" db="EMBL/GenBank/DDBJ databases">
        <title>Whole genome characterization of a novel monkey papillomavirus.</title>
        <authorList>
            <person name="Kocjan B.J."/>
            <person name="Poljak M."/>
            <person name="Hosnjak L."/>
            <person name="Staheli J.P."/>
            <person name="Dyen M.R."/>
            <person name="Ducore R.M."/>
            <person name="Colgin L.M."/>
            <person name="Lewis A.D."/>
        </authorList>
    </citation>
    <scope>NUCLEOTIDE SEQUENCE [LARGE SCALE GENOMIC DNA]</scope>
    <source>
        <strain evidence="18">OSCC1</strain>
    </source>
</reference>
<dbReference type="SUPFAM" id="SSF161229">
    <property type="entry name" value="E6 C-terminal domain-like"/>
    <property type="match status" value="2"/>
</dbReference>
<dbReference type="EMBL" id="KT944080">
    <property type="protein sequence ID" value="AMR98484.1"/>
    <property type="molecule type" value="Genomic_DNA"/>
</dbReference>
<comment type="subcellular location">
    <subcellularLocation>
        <location evidence="16 17">Host cytoplasm</location>
    </subcellularLocation>
    <subcellularLocation>
        <location evidence="16 17">Host nucleus</location>
    </subcellularLocation>
</comment>
<dbReference type="GO" id="GO:0030165">
    <property type="term" value="F:PDZ domain binding"/>
    <property type="evidence" value="ECO:0007669"/>
    <property type="project" value="UniProtKB-UniRule"/>
</dbReference>
<keyword evidence="16" id="KW-1113">Inhibition of host RLR pathway by virus</keyword>
<dbReference type="FunFam" id="3.30.240.40:FF:000001">
    <property type="entry name" value="Protein E6"/>
    <property type="match status" value="1"/>
</dbReference>
<keyword evidence="7 16" id="KW-0863">Zinc-finger</keyword>
<protein>
    <recommendedName>
        <fullName evidence="16 17">Protein E6</fullName>
    </recommendedName>
</protein>
<dbReference type="GO" id="GO:0042025">
    <property type="term" value="C:host cell nucleus"/>
    <property type="evidence" value="ECO:0007669"/>
    <property type="project" value="UniProtKB-SubCell"/>
</dbReference>
<proteinExistence type="inferred from homology"/>
<evidence type="ECO:0000256" key="16">
    <source>
        <dbReference type="HAMAP-Rule" id="MF_04006"/>
    </source>
</evidence>
<dbReference type="GO" id="GO:0039548">
    <property type="term" value="P:symbiont-mediated suppression of host cytoplasmic pattern recognition receptor signaling pathway via inhibition of IRF3 activity"/>
    <property type="evidence" value="ECO:0007669"/>
    <property type="project" value="UniProtKB-UniRule"/>
</dbReference>
<keyword evidence="13 16" id="KW-1035">Host cytoplasm</keyword>
<keyword evidence="14 16" id="KW-0899">Viral immunoevasion</keyword>
<evidence type="ECO:0000256" key="1">
    <source>
        <dbReference type="ARBA" id="ARBA00006346"/>
    </source>
</evidence>
<dbReference type="GO" id="GO:0039502">
    <property type="term" value="P:symbiont-mediated suppression of host type I interferon-mediated signaling pathway"/>
    <property type="evidence" value="ECO:0007669"/>
    <property type="project" value="UniProtKB-UniRule"/>
</dbReference>
<comment type="subunit">
    <text evidence="16">Forms homodimers. Interacts with ubiquitin-protein ligase UBE3A/E6-AP and thus forms a complex with human TP53. Interacts with human NFX1 and MAGI3. Interacts with human IRF3; this interaction inhibits the establishment of antiviral state. Interacts with human TYK2; this interaction inhibits JAK-STAT activation by interferon alpha. Interacts with host DLG1; this interaction leads to the proteasomal degradation of DLG1.</text>
</comment>
<dbReference type="GO" id="GO:0006355">
    <property type="term" value="P:regulation of DNA-templated transcription"/>
    <property type="evidence" value="ECO:0007669"/>
    <property type="project" value="UniProtKB-UniRule"/>
</dbReference>
<keyword evidence="3 16" id="KW-1048">Host nucleus</keyword>
<dbReference type="HAMAP" id="MF_04006">
    <property type="entry name" value="HPV_E6"/>
    <property type="match status" value="1"/>
</dbReference>
<dbReference type="GO" id="GO:0039648">
    <property type="term" value="P:symbiont-mediated perturbation of host ubiquitin-like protein modification"/>
    <property type="evidence" value="ECO:0007669"/>
    <property type="project" value="UniProtKB-UniRule"/>
</dbReference>
<dbReference type="GO" id="GO:0030430">
    <property type="term" value="C:host cell cytoplasm"/>
    <property type="evidence" value="ECO:0007669"/>
    <property type="project" value="UniProtKB-SubCell"/>
</dbReference>
<dbReference type="Gene3D" id="3.30.240.40">
    <property type="entry name" value="E6 early regulatory protein"/>
    <property type="match status" value="2"/>
</dbReference>
<evidence type="ECO:0000256" key="8">
    <source>
        <dbReference type="ARBA" id="ARBA00022833"/>
    </source>
</evidence>
<evidence type="ECO:0000256" key="4">
    <source>
        <dbReference type="ARBA" id="ARBA00022581"/>
    </source>
</evidence>
<evidence type="ECO:0000256" key="9">
    <source>
        <dbReference type="ARBA" id="ARBA00023015"/>
    </source>
</evidence>
<comment type="similarity">
    <text evidence="1 17">Belongs to the papillomaviridae E6 protein family.</text>
</comment>
<keyword evidence="10 16" id="KW-0238">DNA-binding</keyword>
<keyword evidence="2 16" id="KW-0244">Early protein</keyword>
<feature type="short sequence motif" description="PDZ-binding domain" evidence="16">
    <location>
        <begin position="149"/>
        <end position="151"/>
    </location>
</feature>
<keyword evidence="4 16" id="KW-0945">Host-virus interaction</keyword>
<keyword evidence="16" id="KW-1092">Inhibition of host IRF3 by virus</keyword>
<comment type="miscellaneous">
    <text evidence="16">Belongs to the high risk human alphapapillomavirus family. The cancer-causing human papillomavirus E6 protein has a unique carboxy terminal PDZ domain containing substrate.</text>
</comment>
<accession>A0A142K3E9</accession>
<feature type="zinc finger region" evidence="16">
    <location>
        <begin position="30"/>
        <end position="66"/>
    </location>
</feature>
<organism evidence="18 19">
    <name type="scientific">Macaca fuscata papillomavirus 1</name>
    <dbReference type="NCBI Taxonomy" id="1816787"/>
    <lineage>
        <taxon>Viruses</taxon>
        <taxon>Monodnaviria</taxon>
        <taxon>Shotokuvirae</taxon>
        <taxon>Cossaviricota</taxon>
        <taxon>Papovaviricetes</taxon>
        <taxon>Zurhausenvirales</taxon>
        <taxon>Papillomaviridae</taxon>
        <taxon>Firstpapillomavirinae</taxon>
        <taxon>Alphapapillomavirus</taxon>
        <taxon>Rhesus papillomavirus type 1</taxon>
    </lineage>
</organism>
<keyword evidence="5 16" id="KW-1090">Inhibition of host innate immune response by virus</keyword>
<evidence type="ECO:0000256" key="6">
    <source>
        <dbReference type="ARBA" id="ARBA00022723"/>
    </source>
</evidence>
<keyword evidence="12 16" id="KW-0804">Transcription</keyword>
<evidence type="ECO:0000256" key="3">
    <source>
        <dbReference type="ARBA" id="ARBA00022562"/>
    </source>
</evidence>
<evidence type="ECO:0000256" key="5">
    <source>
        <dbReference type="ARBA" id="ARBA00022632"/>
    </source>
</evidence>
<keyword evidence="15 16" id="KW-1119">Modulation of host cell apoptosis by virus</keyword>
<keyword evidence="11 16" id="KW-0010">Activator</keyword>
<evidence type="ECO:0000256" key="15">
    <source>
        <dbReference type="ARBA" id="ARBA00023323"/>
    </source>
</evidence>
<evidence type="ECO:0000313" key="19">
    <source>
        <dbReference type="Proteomes" id="UP000164482"/>
    </source>
</evidence>
<evidence type="ECO:0000256" key="10">
    <source>
        <dbReference type="ARBA" id="ARBA00023125"/>
    </source>
</evidence>
<evidence type="ECO:0000256" key="14">
    <source>
        <dbReference type="ARBA" id="ARBA00023280"/>
    </source>
</evidence>
<gene>
    <name evidence="16 18" type="primary">E6</name>
</gene>
<evidence type="ECO:0000256" key="13">
    <source>
        <dbReference type="ARBA" id="ARBA00023200"/>
    </source>
</evidence>
<evidence type="ECO:0000313" key="18">
    <source>
        <dbReference type="EMBL" id="AMR98484.1"/>
    </source>
</evidence>
<sequence>MVEGYQERARTLHDLCEQREESQHELELDCVYCKLPLTRVEVYDFARWDLRIVYRDDTPFGVCQLCLRFYSKIRKYRRYKYSIYGSTLESRTKKQLNDLLIRCYVCQKPLCPVEKQRHMELNQRFHNIAEQWTGRCLQCWRPTPAETNTEV</sequence>
<name>A0A142K3E9_RHPV1</name>
<keyword evidence="9 16" id="KW-0805">Transcription regulation</keyword>
<feature type="zinc finger region" evidence="16">
    <location>
        <begin position="103"/>
        <end position="139"/>
    </location>
</feature>
<evidence type="ECO:0000256" key="11">
    <source>
        <dbReference type="ARBA" id="ARBA00023159"/>
    </source>
</evidence>
<evidence type="ECO:0000256" key="2">
    <source>
        <dbReference type="ARBA" id="ARBA00022518"/>
    </source>
</evidence>
<evidence type="ECO:0000256" key="12">
    <source>
        <dbReference type="ARBA" id="ARBA00023163"/>
    </source>
</evidence>
<dbReference type="GO" id="GO:0008270">
    <property type="term" value="F:zinc ion binding"/>
    <property type="evidence" value="ECO:0007669"/>
    <property type="project" value="UniProtKB-KW"/>
</dbReference>
<dbReference type="InterPro" id="IPR001334">
    <property type="entry name" value="E6"/>
</dbReference>
<comment type="function">
    <text evidence="16">Plays a major role in the induction and maintenance of cellular transformation. Acts mainly as an oncoprotein by stimulating the destruction of many host cell key regulatory proteins. E6 associates with host UBE3A/E6-AP ubiquitin-protein ligase, and inactivates tumor suppressors TP53 and TP73 by targeting them to the 26S proteasome for degradation. In turn, DNA damage and chromosomal instabilities increase and lead to cell proliferation and cancer development. The complex E6/E6AP targets several other substrates to degradation via the proteasome including host DLG1 or NFX-91, a repressor of human telomerase reverse transcriptase (hTERT). The resulting increased expression of hTERT prevents the shortening of telomere length leading to cell immortalization. Other cellular targets including BAK1, Fas-associated death domain-containing protein (FADD) and procaspase 8, are degraded by E6/E6AP causing inhibition of apoptosis. E6 also inhibits immune response by interacting with host IRF3 and TYK2. These interactions prevent IRF3 transcriptional activities and inhibit TYK2-mediated JAK-STAT activation by interferon alpha resulting in inhibition of the interferon signaling pathway.</text>
</comment>
<dbReference type="GO" id="GO:0003677">
    <property type="term" value="F:DNA binding"/>
    <property type="evidence" value="ECO:0007669"/>
    <property type="project" value="UniProtKB-UniRule"/>
</dbReference>
<keyword evidence="8 16" id="KW-0862">Zinc</keyword>
<dbReference type="InterPro" id="IPR038575">
    <property type="entry name" value="E6_sf"/>
</dbReference>
<dbReference type="GO" id="GO:0052150">
    <property type="term" value="P:symbiont-mediated perturbation of host apoptosis"/>
    <property type="evidence" value="ECO:0007669"/>
    <property type="project" value="UniProtKB-KW"/>
</dbReference>
<dbReference type="Proteomes" id="UP000164482">
    <property type="component" value="Genome"/>
</dbReference>
<evidence type="ECO:0000256" key="7">
    <source>
        <dbReference type="ARBA" id="ARBA00022771"/>
    </source>
</evidence>
<keyword evidence="6 16" id="KW-0479">Metal-binding</keyword>
<dbReference type="Pfam" id="PF00518">
    <property type="entry name" value="E6"/>
    <property type="match status" value="1"/>
</dbReference>
<evidence type="ECO:0000256" key="17">
    <source>
        <dbReference type="RuleBase" id="RU363123"/>
    </source>
</evidence>
<dbReference type="GO" id="GO:0006351">
    <property type="term" value="P:DNA-templated transcription"/>
    <property type="evidence" value="ECO:0007669"/>
    <property type="project" value="UniProtKB-UniRule"/>
</dbReference>